<evidence type="ECO:0000313" key="3">
    <source>
        <dbReference type="Proteomes" id="UP000043764"/>
    </source>
</evidence>
<evidence type="ECO:0000313" key="2">
    <source>
        <dbReference type="EMBL" id="CRL10354.1"/>
    </source>
</evidence>
<evidence type="ECO:0000256" key="1">
    <source>
        <dbReference type="SAM" id="SignalP"/>
    </source>
</evidence>
<dbReference type="AlphaFoldDB" id="A0A0H5CZX1"/>
<dbReference type="STRING" id="481446.NIT7645_02550"/>
<keyword evidence="3" id="KW-1185">Reference proteome</keyword>
<organism evidence="2 3">
    <name type="scientific">Phaeobacter italicus</name>
    <dbReference type="NCBI Taxonomy" id="481446"/>
    <lineage>
        <taxon>Bacteria</taxon>
        <taxon>Pseudomonadati</taxon>
        <taxon>Pseudomonadota</taxon>
        <taxon>Alphaproteobacteria</taxon>
        <taxon>Rhodobacterales</taxon>
        <taxon>Roseobacteraceae</taxon>
        <taxon>Phaeobacter</taxon>
    </lineage>
</organism>
<feature type="chain" id="PRO_5005218025" description="Clp protease" evidence="1">
    <location>
        <begin position="28"/>
        <end position="229"/>
    </location>
</feature>
<protein>
    <recommendedName>
        <fullName evidence="4">Clp protease</fullName>
    </recommendedName>
</protein>
<dbReference type="EMBL" id="CVRL01000013">
    <property type="protein sequence ID" value="CRL10354.1"/>
    <property type="molecule type" value="Genomic_DNA"/>
</dbReference>
<proteinExistence type="predicted"/>
<evidence type="ECO:0008006" key="4">
    <source>
        <dbReference type="Google" id="ProtNLM"/>
    </source>
</evidence>
<name>A0A0H5CZX1_9RHOB</name>
<dbReference type="SUPFAM" id="SSF52096">
    <property type="entry name" value="ClpP/crotonase"/>
    <property type="match status" value="1"/>
</dbReference>
<feature type="signal peptide" evidence="1">
    <location>
        <begin position="1"/>
        <end position="27"/>
    </location>
</feature>
<dbReference type="Proteomes" id="UP000043764">
    <property type="component" value="Unassembled WGS sequence"/>
</dbReference>
<gene>
    <name evidence="2" type="ORF">NIT7321_01198</name>
</gene>
<dbReference type="Gene3D" id="3.90.226.10">
    <property type="entry name" value="2-enoyl-CoA Hydratase, Chain A, domain 1"/>
    <property type="match status" value="1"/>
</dbReference>
<reference evidence="3" key="1">
    <citation type="submission" date="2015-05" db="EMBL/GenBank/DDBJ databases">
        <authorList>
            <person name="Rodrigo-Torres Lidia"/>
            <person name="Arahal R.David."/>
        </authorList>
    </citation>
    <scope>NUCLEOTIDE SEQUENCE [LARGE SCALE GENOMIC DNA]</scope>
    <source>
        <strain evidence="3">CECT 7321</strain>
    </source>
</reference>
<accession>A0A0H5CZX1</accession>
<dbReference type="InterPro" id="IPR029045">
    <property type="entry name" value="ClpP/crotonase-like_dom_sf"/>
</dbReference>
<sequence length="229" mass="25575">MSLSFGVKSSLTLATVLCCSVAMGAQARDTLPPKFKVDGQTLIYDTEEPEENTGKDGARAEIWEITEDDIELFRDILAANPAIDRLQLNSGGGSVYAGETIAEIVLEHGLDTWVVGECISACVDIFLAGEGRQMTLGSQIGFHQRDWAPKAVQGYYRRWRKDEDWATPFEFGSWIYRDTQAEVFLHLDYMLDRGVDPEFAIETLKTPPHDIWFPTRLRLIAAGVLREGG</sequence>
<keyword evidence="1" id="KW-0732">Signal</keyword>